<protein>
    <submittedName>
        <fullName evidence="1">Uncharacterized protein</fullName>
    </submittedName>
</protein>
<evidence type="ECO:0000313" key="1">
    <source>
        <dbReference type="EMBL" id="KAJ1371046.1"/>
    </source>
</evidence>
<dbReference type="AlphaFoldDB" id="A0AAD5WID2"/>
<dbReference type="EMBL" id="JAHQIW010006895">
    <property type="protein sequence ID" value="KAJ1371046.1"/>
    <property type="molecule type" value="Genomic_DNA"/>
</dbReference>
<accession>A0AAD5WID2</accession>
<organism evidence="1 2">
    <name type="scientific">Parelaphostrongylus tenuis</name>
    <name type="common">Meningeal worm</name>
    <dbReference type="NCBI Taxonomy" id="148309"/>
    <lineage>
        <taxon>Eukaryota</taxon>
        <taxon>Metazoa</taxon>
        <taxon>Ecdysozoa</taxon>
        <taxon>Nematoda</taxon>
        <taxon>Chromadorea</taxon>
        <taxon>Rhabditida</taxon>
        <taxon>Rhabditina</taxon>
        <taxon>Rhabditomorpha</taxon>
        <taxon>Strongyloidea</taxon>
        <taxon>Metastrongylidae</taxon>
        <taxon>Parelaphostrongylus</taxon>
    </lineage>
</organism>
<comment type="caution">
    <text evidence="1">The sequence shown here is derived from an EMBL/GenBank/DDBJ whole genome shotgun (WGS) entry which is preliminary data.</text>
</comment>
<evidence type="ECO:0000313" key="2">
    <source>
        <dbReference type="Proteomes" id="UP001196413"/>
    </source>
</evidence>
<dbReference type="Proteomes" id="UP001196413">
    <property type="component" value="Unassembled WGS sequence"/>
</dbReference>
<proteinExistence type="predicted"/>
<gene>
    <name evidence="1" type="ORF">KIN20_032915</name>
</gene>
<sequence length="121" mass="14075">MARKAAETIRNINNESGTGTANECTMQYYRMLIELTSSNPEIFGLVQKYLRFENALKPQLLVCGETMRFRTLSSRWRQNINRLRDSTLTSNSSHSKTYSTKTVVGRRAGRELSWMIHLRRQ</sequence>
<reference evidence="1" key="1">
    <citation type="submission" date="2021-06" db="EMBL/GenBank/DDBJ databases">
        <title>Parelaphostrongylus tenuis whole genome reference sequence.</title>
        <authorList>
            <person name="Garwood T.J."/>
            <person name="Larsen P.A."/>
            <person name="Fountain-Jones N.M."/>
            <person name="Garbe J.R."/>
            <person name="Macchietto M.G."/>
            <person name="Kania S.A."/>
            <person name="Gerhold R.W."/>
            <person name="Richards J.E."/>
            <person name="Wolf T.M."/>
        </authorList>
    </citation>
    <scope>NUCLEOTIDE SEQUENCE</scope>
    <source>
        <strain evidence="1">MNPRO001-30</strain>
        <tissue evidence="1">Meninges</tissue>
    </source>
</reference>
<keyword evidence="2" id="KW-1185">Reference proteome</keyword>
<name>A0AAD5WID2_PARTN</name>